<evidence type="ECO:0000313" key="4">
    <source>
        <dbReference type="Proteomes" id="UP000189674"/>
    </source>
</evidence>
<dbReference type="PANTHER" id="PTHR30273">
    <property type="entry name" value="PERIPLASMIC SIGNAL SENSOR AND SIGMA FACTOR ACTIVATOR FECR-RELATED"/>
    <property type="match status" value="1"/>
</dbReference>
<sequence>MRADPKLMYKVSDLTLRSLNGTLDEKGLKCLEGLLETSPLAMEYYTEIVLTYVGLDDSEGILGLQEADRVFDRDLWQALAEEEQIAPAVVLEKSDKQTEKTVRQVRPVSRIHFKSRRTVSRLAVYTLAASLSAIMLFMVMILFTSPQPDIAVLTDSIDAEWEGFDGLSVGNTLREGELTLVRGYAEIEFNEGAIVTLEAPANIILDSEREITVNRGKAYAYVPPEAVGFSVSTPASRVVDLGTEFGVAVGQDGTSELHVYKGETFLIAGRGEAKNTRNLKAGSASQVDYATGNVVEMEIDDSAFVRKIDSQSNFIWDGRNLNLADIVGGGKGFGGGRLRHGVPHPKSKIKPGLEEGSAYVLVDKNNLIDGVFVPNGETQISSTGLVFYDCPQTSGYVYTSVSYGMPQGTSEDDKMMTLNGLDYETESNPAISMHANLGVTFDLNNIRTEIGSLGISGFKSLCGVADRDDTVRSSVGFYVLVDGEKKFHKLIPAQQEIAEVDIDLSPDDRFLTLITTDAGDGQPSDWAMFAEPVLVLDAERRE</sequence>
<dbReference type="STRING" id="1936003.STSP2_02260"/>
<organism evidence="3 4">
    <name type="scientific">Anaerohalosphaera lusitana</name>
    <dbReference type="NCBI Taxonomy" id="1936003"/>
    <lineage>
        <taxon>Bacteria</taxon>
        <taxon>Pseudomonadati</taxon>
        <taxon>Planctomycetota</taxon>
        <taxon>Phycisphaerae</taxon>
        <taxon>Sedimentisphaerales</taxon>
        <taxon>Anaerohalosphaeraceae</taxon>
        <taxon>Anaerohalosphaera</taxon>
    </lineage>
</organism>
<feature type="domain" description="Glycosyl hydrolase family 98 putative carbohydrate-binding module" evidence="2">
    <location>
        <begin position="393"/>
        <end position="536"/>
    </location>
</feature>
<keyword evidence="1" id="KW-1133">Transmembrane helix</keyword>
<proteinExistence type="predicted"/>
<evidence type="ECO:0000259" key="2">
    <source>
        <dbReference type="SMART" id="SM00776"/>
    </source>
</evidence>
<dbReference type="InterPro" id="IPR013222">
    <property type="entry name" value="Glyco_hyd_98_carb-bd"/>
</dbReference>
<protein>
    <submittedName>
        <fullName evidence="3">FecR protein</fullName>
    </submittedName>
</protein>
<dbReference type="OrthoDB" id="292867at2"/>
<dbReference type="Proteomes" id="UP000189674">
    <property type="component" value="Chromosome"/>
</dbReference>
<dbReference type="AlphaFoldDB" id="A0A1U9NMW0"/>
<dbReference type="InterPro" id="IPR038637">
    <property type="entry name" value="NPCBM_sf"/>
</dbReference>
<dbReference type="Gene3D" id="2.60.120.1440">
    <property type="match status" value="1"/>
</dbReference>
<dbReference type="Pfam" id="PF08305">
    <property type="entry name" value="NPCBM"/>
    <property type="match status" value="1"/>
</dbReference>
<evidence type="ECO:0000313" key="3">
    <source>
        <dbReference type="EMBL" id="AQT69074.1"/>
    </source>
</evidence>
<dbReference type="SUPFAM" id="SSF49785">
    <property type="entry name" value="Galactose-binding domain-like"/>
    <property type="match status" value="1"/>
</dbReference>
<dbReference type="InterPro" id="IPR008979">
    <property type="entry name" value="Galactose-bd-like_sf"/>
</dbReference>
<accession>A0A1U9NMW0</accession>
<dbReference type="Pfam" id="PF04773">
    <property type="entry name" value="FecR"/>
    <property type="match status" value="1"/>
</dbReference>
<dbReference type="Gene3D" id="2.60.120.1060">
    <property type="entry name" value="NPCBM/NEW2 domain"/>
    <property type="match status" value="1"/>
</dbReference>
<dbReference type="EMBL" id="CP019791">
    <property type="protein sequence ID" value="AQT69074.1"/>
    <property type="molecule type" value="Genomic_DNA"/>
</dbReference>
<dbReference type="PANTHER" id="PTHR30273:SF2">
    <property type="entry name" value="PROTEIN FECR"/>
    <property type="match status" value="1"/>
</dbReference>
<dbReference type="GO" id="GO:0016989">
    <property type="term" value="F:sigma factor antagonist activity"/>
    <property type="evidence" value="ECO:0007669"/>
    <property type="project" value="TreeGrafter"/>
</dbReference>
<dbReference type="SMART" id="SM00776">
    <property type="entry name" value="NPCBM"/>
    <property type="match status" value="1"/>
</dbReference>
<dbReference type="RefSeq" id="WP_146662598.1">
    <property type="nucleotide sequence ID" value="NZ_CP019791.1"/>
</dbReference>
<dbReference type="KEGG" id="alus:STSP2_02260"/>
<keyword evidence="1" id="KW-0472">Membrane</keyword>
<gene>
    <name evidence="3" type="ORF">STSP2_02260</name>
</gene>
<evidence type="ECO:0000256" key="1">
    <source>
        <dbReference type="SAM" id="Phobius"/>
    </source>
</evidence>
<name>A0A1U9NMW0_9BACT</name>
<feature type="transmembrane region" description="Helical" evidence="1">
    <location>
        <begin position="122"/>
        <end position="143"/>
    </location>
</feature>
<reference evidence="4" key="1">
    <citation type="submission" date="2017-02" db="EMBL/GenBank/DDBJ databases">
        <title>Comparative genomics and description of representatives of a novel lineage of planctomycetes thriving in anoxic sediments.</title>
        <authorList>
            <person name="Spring S."/>
            <person name="Bunk B."/>
            <person name="Sproer C."/>
        </authorList>
    </citation>
    <scope>NUCLEOTIDE SEQUENCE [LARGE SCALE GENOMIC DNA]</scope>
    <source>
        <strain evidence="4">ST-NAGAB-D1</strain>
    </source>
</reference>
<dbReference type="InterPro" id="IPR006860">
    <property type="entry name" value="FecR"/>
</dbReference>
<dbReference type="InterPro" id="IPR012373">
    <property type="entry name" value="Ferrdict_sens_TM"/>
</dbReference>
<keyword evidence="1" id="KW-0812">Transmembrane</keyword>
<keyword evidence="4" id="KW-1185">Reference proteome</keyword>